<gene>
    <name evidence="1" type="ORF">U9M48_020808</name>
</gene>
<reference evidence="1 2" key="1">
    <citation type="submission" date="2024-02" db="EMBL/GenBank/DDBJ databases">
        <title>High-quality chromosome-scale genome assembly of Pensacola bahiagrass (Paspalum notatum Flugge var. saurae).</title>
        <authorList>
            <person name="Vega J.M."/>
            <person name="Podio M."/>
            <person name="Orjuela J."/>
            <person name="Siena L.A."/>
            <person name="Pessino S.C."/>
            <person name="Combes M.C."/>
            <person name="Mariac C."/>
            <person name="Albertini E."/>
            <person name="Pupilli F."/>
            <person name="Ortiz J.P.A."/>
            <person name="Leblanc O."/>
        </authorList>
    </citation>
    <scope>NUCLEOTIDE SEQUENCE [LARGE SCALE GENOMIC DNA]</scope>
    <source>
        <strain evidence="1">R1</strain>
        <tissue evidence="1">Leaf</tissue>
    </source>
</reference>
<name>A0AAQ3TFV8_PASNO</name>
<dbReference type="Proteomes" id="UP001341281">
    <property type="component" value="Chromosome 04"/>
</dbReference>
<dbReference type="AlphaFoldDB" id="A0AAQ3TFV8"/>
<organism evidence="1 2">
    <name type="scientific">Paspalum notatum var. saurae</name>
    <dbReference type="NCBI Taxonomy" id="547442"/>
    <lineage>
        <taxon>Eukaryota</taxon>
        <taxon>Viridiplantae</taxon>
        <taxon>Streptophyta</taxon>
        <taxon>Embryophyta</taxon>
        <taxon>Tracheophyta</taxon>
        <taxon>Spermatophyta</taxon>
        <taxon>Magnoliopsida</taxon>
        <taxon>Liliopsida</taxon>
        <taxon>Poales</taxon>
        <taxon>Poaceae</taxon>
        <taxon>PACMAD clade</taxon>
        <taxon>Panicoideae</taxon>
        <taxon>Andropogonodae</taxon>
        <taxon>Paspaleae</taxon>
        <taxon>Paspalinae</taxon>
        <taxon>Paspalum</taxon>
    </lineage>
</organism>
<evidence type="ECO:0000313" key="2">
    <source>
        <dbReference type="Proteomes" id="UP001341281"/>
    </source>
</evidence>
<protein>
    <submittedName>
        <fullName evidence="1">Uncharacterized protein</fullName>
    </submittedName>
</protein>
<accession>A0AAQ3TFV8</accession>
<keyword evidence="2" id="KW-1185">Reference proteome</keyword>
<dbReference type="EMBL" id="CP144748">
    <property type="protein sequence ID" value="WVZ72331.1"/>
    <property type="molecule type" value="Genomic_DNA"/>
</dbReference>
<sequence length="241" mass="24617">MAAAGTATVVSMKLFVDTKTQRVVAAVASTEVVDLLRSLLTSPREPLDFGAATVAGCIGNLYDSLDVLDAAARSRRSPPAAAAHQAAQAATTKRFYECSARQGAGCDGYVAEARGVGCPSCGGKMAMEVPLGSPGAGCSTGGAYTGGGGGGGAADWSAQGAAAGMVALMDDLMMMPLPTTSHPVVAILQNLLPTIFSCINHGATLREETVQVGFTQFSDSAPLDIQFISLKLQFEHEKLGM</sequence>
<proteinExistence type="predicted"/>
<dbReference type="PANTHER" id="PTHR33103">
    <property type="entry name" value="OS01G0153900 PROTEIN"/>
    <property type="match status" value="1"/>
</dbReference>
<dbReference type="PANTHER" id="PTHR33103:SF19">
    <property type="entry name" value="OS09G0544700 PROTEIN"/>
    <property type="match status" value="1"/>
</dbReference>
<dbReference type="InterPro" id="IPR007750">
    <property type="entry name" value="DUF674"/>
</dbReference>
<evidence type="ECO:0000313" key="1">
    <source>
        <dbReference type="EMBL" id="WVZ72331.1"/>
    </source>
</evidence>